<dbReference type="CDD" id="cd14752">
    <property type="entry name" value="GH31_N"/>
    <property type="match status" value="1"/>
</dbReference>
<dbReference type="SMART" id="SM00758">
    <property type="entry name" value="PA14"/>
    <property type="match status" value="1"/>
</dbReference>
<evidence type="ECO:0000256" key="2">
    <source>
        <dbReference type="RuleBase" id="RU361185"/>
    </source>
</evidence>
<dbReference type="SUPFAM" id="SSF51011">
    <property type="entry name" value="Glycosyl hydrolase domain"/>
    <property type="match status" value="1"/>
</dbReference>
<dbReference type="Pfam" id="PF07691">
    <property type="entry name" value="PA14"/>
    <property type="match status" value="1"/>
</dbReference>
<evidence type="ECO:0000256" key="1">
    <source>
        <dbReference type="ARBA" id="ARBA00007806"/>
    </source>
</evidence>
<dbReference type="Pfam" id="PF01055">
    <property type="entry name" value="Glyco_hydro_31_2nd"/>
    <property type="match status" value="1"/>
</dbReference>
<dbReference type="PROSITE" id="PS51820">
    <property type="entry name" value="PA14"/>
    <property type="match status" value="1"/>
</dbReference>
<dbReference type="PANTHER" id="PTHR43863:SF2">
    <property type="entry name" value="MALTASE-GLUCOAMYLASE"/>
    <property type="match status" value="1"/>
</dbReference>
<dbReference type="Gene3D" id="2.60.40.1180">
    <property type="entry name" value="Golgi alpha-mannosidase II"/>
    <property type="match status" value="2"/>
</dbReference>
<protein>
    <submittedName>
        <fullName evidence="5">Alpha-D-xyloside xylohydrolase</fullName>
    </submittedName>
</protein>
<evidence type="ECO:0000313" key="6">
    <source>
        <dbReference type="Proteomes" id="UP000198339"/>
    </source>
</evidence>
<sequence>MSIRHSSIRLVLAGLLACSATSALAEGTYRATGTGVIVNPDQGSERTVRLQVYGDGLIRVTAAPTETIDLPSSLMVTAVPQTDGFTLSEGPGSVTLATGSVSAEVQLSDGQVTFRDSGGKILLTEGGPASFTPVTVEGQRRYTVSQQFNRGTDEGLYGLGQHQNGQMNYNGEDVELAQHNMDIAVPFVVSTRNYGLLWDNNSITRFGNPKPYALAGSDGDGLTVTGSDGKPGWTAQYYLGDKLAVTQNEQVINYQYIRDNMRWPEAAKAQTVASTAGQNTAGNAVQTQRVIWTGKVTPGKSGLHRFRLYSSSYVKVFVNGKEVLERWRQNWNPWYHNFDVPMKAGKATDIRIEWEPNAGYIALVHNAPLPDADRHSLSFTSDLGQAVDYYVTVGKDMDGAIAGYRKLTGKSAMLPQWAYGFWQSRQRYDTQEELLGVVREYRRRNLPLDNIVLDWRYWEDDSWGCHCFDAKRFPDPKGMVDEVHALNARIMISVWPKFYPATDNYKELDKVGGIYRRMVEPRPGEPTDPQYISKMYRDWVGPGYANAFYDPYNPKAQDIYWRQIRENLGDLGIDAWWLDADEPDFHSNLSVEERAYRMGPTARGPGAAFFNSYPLVHSEGVYQRQLATKPNVRPFILSRSGFGGTQRAGTALWSGDVVSRWDDLKDQISAGVNLSMSGIPNWTHDIGGFALEDRYTKQDPAHIDEWRELNLRWFQFGAFSPLFRSHGETPKREIYEIAPEGSPMYASMEWYLKLRYRLMPYIYTLAGDTWQKDSTIMRGLVMDFPADPRVRNINDQYMFGSAFLVAPVTEFKARSRKVYLPAGAGWYDFNNGAYYKGGQEIVAEAPYERMPLFVRSGSIVPTGPEIEHTREEPDGPIVLHIFTGADGSFSLYEDDGTSEGYKRGEFVRIPVQWNDARGELTIGKREGGYGGMPFKRAISVRFYDKDSARAIDFAENGETSIVYDGTAVTVRKP</sequence>
<dbReference type="InterPro" id="IPR048395">
    <property type="entry name" value="Glyco_hydro_31_C"/>
</dbReference>
<dbReference type="RefSeq" id="WP_170935556.1">
    <property type="nucleotide sequence ID" value="NZ_FZPA01000009.1"/>
</dbReference>
<dbReference type="SUPFAM" id="SSF56988">
    <property type="entry name" value="Anthrax protective antigen"/>
    <property type="match status" value="1"/>
</dbReference>
<feature type="signal peptide" evidence="3">
    <location>
        <begin position="1"/>
        <end position="25"/>
    </location>
</feature>
<dbReference type="Gene3D" id="2.60.40.1760">
    <property type="entry name" value="glycosyl hydrolase (family 31)"/>
    <property type="match status" value="1"/>
</dbReference>
<dbReference type="GO" id="GO:0004553">
    <property type="term" value="F:hydrolase activity, hydrolyzing O-glycosyl compounds"/>
    <property type="evidence" value="ECO:0007669"/>
    <property type="project" value="InterPro"/>
</dbReference>
<dbReference type="Gene3D" id="3.20.20.80">
    <property type="entry name" value="Glycosidases"/>
    <property type="match status" value="1"/>
</dbReference>
<dbReference type="InterPro" id="IPR000322">
    <property type="entry name" value="Glyco_hydro_31_TIM"/>
</dbReference>
<dbReference type="InterPro" id="IPR037524">
    <property type="entry name" value="PA14/GLEYA"/>
</dbReference>
<dbReference type="SUPFAM" id="SSF51445">
    <property type="entry name" value="(Trans)glycosidases"/>
    <property type="match status" value="1"/>
</dbReference>
<dbReference type="InterPro" id="IPR011658">
    <property type="entry name" value="PA14_dom"/>
</dbReference>
<keyword evidence="6" id="KW-1185">Reference proteome</keyword>
<keyword evidence="2" id="KW-0326">Glycosidase</keyword>
<reference evidence="5 6" key="1">
    <citation type="submission" date="2017-06" db="EMBL/GenBank/DDBJ databases">
        <authorList>
            <person name="Kim H.J."/>
            <person name="Triplett B.A."/>
        </authorList>
    </citation>
    <scope>NUCLEOTIDE SEQUENCE [LARGE SCALE GENOMIC DNA]</scope>
    <source>
        <strain evidence="5 6">DS15</strain>
    </source>
</reference>
<feature type="domain" description="PA14" evidence="4">
    <location>
        <begin position="228"/>
        <end position="381"/>
    </location>
</feature>
<dbReference type="Gene3D" id="2.60.120.380">
    <property type="match status" value="1"/>
</dbReference>
<dbReference type="Pfam" id="PF17137">
    <property type="entry name" value="DUF5110"/>
    <property type="match status" value="1"/>
</dbReference>
<dbReference type="Proteomes" id="UP000198339">
    <property type="component" value="Unassembled WGS sequence"/>
</dbReference>
<dbReference type="InterPro" id="IPR013780">
    <property type="entry name" value="Glyco_hydro_b"/>
</dbReference>
<dbReference type="InterPro" id="IPR017853">
    <property type="entry name" value="GH"/>
</dbReference>
<name>A0A239JAW7_9SPHN</name>
<accession>A0A239JAW7</accession>
<dbReference type="InterPro" id="IPR033403">
    <property type="entry name" value="DUF5110"/>
</dbReference>
<evidence type="ECO:0000313" key="5">
    <source>
        <dbReference type="EMBL" id="SNT02965.1"/>
    </source>
</evidence>
<keyword evidence="3" id="KW-0732">Signal</keyword>
<dbReference type="GO" id="GO:0005975">
    <property type="term" value="P:carbohydrate metabolic process"/>
    <property type="evidence" value="ECO:0007669"/>
    <property type="project" value="InterPro"/>
</dbReference>
<dbReference type="GO" id="GO:0030246">
    <property type="term" value="F:carbohydrate binding"/>
    <property type="evidence" value="ECO:0007669"/>
    <property type="project" value="InterPro"/>
</dbReference>
<dbReference type="CDD" id="cd06591">
    <property type="entry name" value="GH31_xylosidase_XylS"/>
    <property type="match status" value="1"/>
</dbReference>
<dbReference type="InterPro" id="IPR025887">
    <property type="entry name" value="Glyco_hydro_31_N_dom"/>
</dbReference>
<dbReference type="PANTHER" id="PTHR43863">
    <property type="entry name" value="HYDROLASE, PUTATIVE (AFU_ORTHOLOGUE AFUA_1G03140)-RELATED"/>
    <property type="match status" value="1"/>
</dbReference>
<evidence type="ECO:0000259" key="4">
    <source>
        <dbReference type="PROSITE" id="PS51820"/>
    </source>
</evidence>
<gene>
    <name evidence="5" type="ORF">SAMN06295955_109163</name>
</gene>
<dbReference type="Pfam" id="PF13802">
    <property type="entry name" value="Gal_mutarotas_2"/>
    <property type="match status" value="1"/>
</dbReference>
<organism evidence="5 6">
    <name type="scientific">Sphingopyxis indica</name>
    <dbReference type="NCBI Taxonomy" id="436663"/>
    <lineage>
        <taxon>Bacteria</taxon>
        <taxon>Pseudomonadati</taxon>
        <taxon>Pseudomonadota</taxon>
        <taxon>Alphaproteobacteria</taxon>
        <taxon>Sphingomonadales</taxon>
        <taxon>Sphingomonadaceae</taxon>
        <taxon>Sphingopyxis</taxon>
    </lineage>
</organism>
<proteinExistence type="inferred from homology"/>
<dbReference type="InterPro" id="IPR011013">
    <property type="entry name" value="Gal_mutarotase_sf_dom"/>
</dbReference>
<comment type="similarity">
    <text evidence="1 2">Belongs to the glycosyl hydrolase 31 family.</text>
</comment>
<dbReference type="InterPro" id="IPR051816">
    <property type="entry name" value="Glycosyl_Hydrolase_31"/>
</dbReference>
<keyword evidence="2 5" id="KW-0378">Hydrolase</keyword>
<feature type="chain" id="PRO_5012896016" evidence="3">
    <location>
        <begin position="26"/>
        <end position="973"/>
    </location>
</feature>
<evidence type="ECO:0000256" key="3">
    <source>
        <dbReference type="SAM" id="SignalP"/>
    </source>
</evidence>
<dbReference type="SUPFAM" id="SSF74650">
    <property type="entry name" value="Galactose mutarotase-like"/>
    <property type="match status" value="1"/>
</dbReference>
<dbReference type="EMBL" id="FZPA01000009">
    <property type="protein sequence ID" value="SNT02965.1"/>
    <property type="molecule type" value="Genomic_DNA"/>
</dbReference>
<dbReference type="Pfam" id="PF21365">
    <property type="entry name" value="Glyco_hydro_31_3rd"/>
    <property type="match status" value="1"/>
</dbReference>
<dbReference type="AlphaFoldDB" id="A0A239JAW7"/>